<dbReference type="Pfam" id="PF13480">
    <property type="entry name" value="Acetyltransf_6"/>
    <property type="match status" value="1"/>
</dbReference>
<keyword evidence="2" id="KW-0808">Transferase</keyword>
<dbReference type="InterPro" id="IPR016181">
    <property type="entry name" value="Acyl_CoA_acyltransferase"/>
</dbReference>
<organism evidence="2 3">
    <name type="scientific">Pseudoduganella rivuli</name>
    <dbReference type="NCBI Taxonomy" id="2666085"/>
    <lineage>
        <taxon>Bacteria</taxon>
        <taxon>Pseudomonadati</taxon>
        <taxon>Pseudomonadota</taxon>
        <taxon>Betaproteobacteria</taxon>
        <taxon>Burkholderiales</taxon>
        <taxon>Oxalobacteraceae</taxon>
        <taxon>Telluria group</taxon>
        <taxon>Pseudoduganella</taxon>
    </lineage>
</organism>
<accession>A0A7X2ITK4</accession>
<feature type="domain" description="BioF2-like acetyltransferase" evidence="1">
    <location>
        <begin position="158"/>
        <end position="304"/>
    </location>
</feature>
<dbReference type="AlphaFoldDB" id="A0A7X2ITK4"/>
<protein>
    <submittedName>
        <fullName evidence="2">GNAT family N-acetyltransferase</fullName>
    </submittedName>
</protein>
<comment type="caution">
    <text evidence="2">The sequence shown here is derived from an EMBL/GenBank/DDBJ whole genome shotgun (WGS) entry which is preliminary data.</text>
</comment>
<dbReference type="Proteomes" id="UP000446768">
    <property type="component" value="Unassembled WGS sequence"/>
</dbReference>
<evidence type="ECO:0000313" key="3">
    <source>
        <dbReference type="Proteomes" id="UP000446768"/>
    </source>
</evidence>
<dbReference type="RefSeq" id="WP_154380811.1">
    <property type="nucleotide sequence ID" value="NZ_WKJJ01000024.1"/>
</dbReference>
<proteinExistence type="predicted"/>
<reference evidence="2 3" key="1">
    <citation type="submission" date="2019-11" db="EMBL/GenBank/DDBJ databases">
        <title>Novel species isolated from a subtropical stream in China.</title>
        <authorList>
            <person name="Lu H."/>
        </authorList>
    </citation>
    <scope>NUCLEOTIDE SEQUENCE [LARGE SCALE GENOMIC DNA]</scope>
    <source>
        <strain evidence="2 3">FT92W</strain>
    </source>
</reference>
<evidence type="ECO:0000313" key="2">
    <source>
        <dbReference type="EMBL" id="MRV75866.1"/>
    </source>
</evidence>
<dbReference type="SUPFAM" id="SSF55729">
    <property type="entry name" value="Acyl-CoA N-acyltransferases (Nat)"/>
    <property type="match status" value="1"/>
</dbReference>
<dbReference type="EMBL" id="WKJJ01000024">
    <property type="protein sequence ID" value="MRV75866.1"/>
    <property type="molecule type" value="Genomic_DNA"/>
</dbReference>
<dbReference type="InterPro" id="IPR038740">
    <property type="entry name" value="BioF2-like_GNAT_dom"/>
</dbReference>
<keyword evidence="3" id="KW-1185">Reference proteome</keyword>
<gene>
    <name evidence="2" type="ORF">GJ700_29555</name>
</gene>
<dbReference type="GO" id="GO:0016740">
    <property type="term" value="F:transferase activity"/>
    <property type="evidence" value="ECO:0007669"/>
    <property type="project" value="UniProtKB-KW"/>
</dbReference>
<name>A0A7X2ITK4_9BURK</name>
<sequence>MTWTLTPATEFATHAGRWNALNAAGPASPLLEADFIIPLLQHFDGGRALLATCEQQGCTVAMTVVVQQRQGVWATFQPAQQPLALWLQLPDQDAAGLRDGLLRALPGSNLIFAVMQCDPALAVRPPDAGRVQTLDYMETARITLGAPYDDYWAARGKNLRNNLKKQRSRLQREGIATRLEICTAPEQMAAAVADYGRLESNGWKGAEGTAVHAGNAQGRFYSDMLAAFCRRGAGSAVRYWFGDRLVAMDLCIEGNGVLVVLKTAYDESVESHYSPALLMRDESFRDVFSRPGLQVVEFYGKVLPWHRQWTDEVRTMYHINHYRWPLLRQLHAMRRTSTRISSE</sequence>
<evidence type="ECO:0000259" key="1">
    <source>
        <dbReference type="Pfam" id="PF13480"/>
    </source>
</evidence>